<dbReference type="RefSeq" id="WP_066984189.1">
    <property type="nucleotide sequence ID" value="NZ_LUUI01000117.1"/>
</dbReference>
<comment type="caution">
    <text evidence="1">The sequence shown here is derived from an EMBL/GenBank/DDBJ whole genome shotgun (WGS) entry which is preliminary data.</text>
</comment>
<evidence type="ECO:0000313" key="1">
    <source>
        <dbReference type="EMBL" id="OAI13677.1"/>
    </source>
</evidence>
<dbReference type="OrthoDB" id="8410610at2"/>
<keyword evidence="2" id="KW-1185">Reference proteome</keyword>
<protein>
    <submittedName>
        <fullName evidence="1">Uncharacterized protein</fullName>
    </submittedName>
</protein>
<name>A0A177N6R5_9GAMM</name>
<organism evidence="1 2">
    <name type="scientific">Methylomonas lenta</name>
    <dbReference type="NCBI Taxonomy" id="980561"/>
    <lineage>
        <taxon>Bacteria</taxon>
        <taxon>Pseudomonadati</taxon>
        <taxon>Pseudomonadota</taxon>
        <taxon>Gammaproteobacteria</taxon>
        <taxon>Methylococcales</taxon>
        <taxon>Methylococcaceae</taxon>
        <taxon>Methylomonas</taxon>
    </lineage>
</organism>
<sequence>MQHGFPKNAWDSAKDEALHVLRNRAARRHNQTISYTELVESLTAIQIGAHDPRLSSFLEEIVIAEHTNGRPLITVLVVHATGDLMPGDGFYDISEQLGFNVADSEAFWIAEFQRTLNYWQQPDNI</sequence>
<reference evidence="1 2" key="1">
    <citation type="submission" date="2016-03" db="EMBL/GenBank/DDBJ databases">
        <authorList>
            <person name="Ploux O."/>
        </authorList>
    </citation>
    <scope>NUCLEOTIDE SEQUENCE [LARGE SCALE GENOMIC DNA]</scope>
    <source>
        <strain evidence="1 2">R-45370</strain>
    </source>
</reference>
<evidence type="ECO:0000313" key="2">
    <source>
        <dbReference type="Proteomes" id="UP000078476"/>
    </source>
</evidence>
<proteinExistence type="predicted"/>
<dbReference type="EMBL" id="LUUI01000117">
    <property type="protein sequence ID" value="OAI13677.1"/>
    <property type="molecule type" value="Genomic_DNA"/>
</dbReference>
<dbReference type="STRING" id="980561.A1359_12115"/>
<gene>
    <name evidence="1" type="ORF">A1359_12115</name>
</gene>
<accession>A0A177N6R5</accession>
<dbReference type="AlphaFoldDB" id="A0A177N6R5"/>
<dbReference type="Proteomes" id="UP000078476">
    <property type="component" value="Unassembled WGS sequence"/>
</dbReference>